<dbReference type="EMBL" id="AUWU02000002">
    <property type="protein sequence ID" value="KAH0576424.1"/>
    <property type="molecule type" value="Genomic_DNA"/>
</dbReference>
<reference evidence="1 2" key="1">
    <citation type="journal article" date="2014" name="PLoS Genet.">
        <title>The Genome of Spironucleus salmonicida Highlights a Fish Pathogen Adapted to Fluctuating Environments.</title>
        <authorList>
            <person name="Xu F."/>
            <person name="Jerlstrom-Hultqvist J."/>
            <person name="Einarsson E."/>
            <person name="Astvaldsson A."/>
            <person name="Svard S.G."/>
            <person name="Andersson J.O."/>
        </authorList>
    </citation>
    <scope>NUCLEOTIDE SEQUENCE</scope>
    <source>
        <strain evidence="2">ATCC 50377</strain>
    </source>
</reference>
<evidence type="ECO:0000313" key="2">
    <source>
        <dbReference type="EMBL" id="KAH0576424.1"/>
    </source>
</evidence>
<dbReference type="AlphaFoldDB" id="V6LQS4"/>
<proteinExistence type="predicted"/>
<sequence length="221" mass="25499">MNHVAHIINCFQSYGLGDPKLLVLRAHYIRNQILIFTAQQNLEIPHQLTNFLTIIYAYRSIQRQIYSHKAFCAFINSYEVDFPENEIMAHATECGYFSTSSFSQSARFCQSSYDFDAILSSFFKGKFGFDISLDFAAEIARKISPETAGKVVLDDFEKVVCESQIVNKYGVEIVVLILLYFRNQKIGDVIQETRLGYSDIKEMTKRLNLCLKEVSEFFKQE</sequence>
<dbReference type="Proteomes" id="UP000018208">
    <property type="component" value="Unassembled WGS sequence"/>
</dbReference>
<evidence type="ECO:0000313" key="1">
    <source>
        <dbReference type="EMBL" id="EST47027.1"/>
    </source>
</evidence>
<evidence type="ECO:0000313" key="3">
    <source>
        <dbReference type="Proteomes" id="UP000018208"/>
    </source>
</evidence>
<keyword evidence="3" id="KW-1185">Reference proteome</keyword>
<organism evidence="1">
    <name type="scientific">Spironucleus salmonicida</name>
    <dbReference type="NCBI Taxonomy" id="348837"/>
    <lineage>
        <taxon>Eukaryota</taxon>
        <taxon>Metamonada</taxon>
        <taxon>Diplomonadida</taxon>
        <taxon>Hexamitidae</taxon>
        <taxon>Hexamitinae</taxon>
        <taxon>Spironucleus</taxon>
    </lineage>
</organism>
<dbReference type="VEuPathDB" id="GiardiaDB:SS50377_21988"/>
<accession>V6LQS4</accession>
<gene>
    <name evidence="1" type="ORF">SS50377_12983</name>
    <name evidence="2" type="ORF">SS50377_21988</name>
</gene>
<name>V6LQS4_9EUKA</name>
<dbReference type="EMBL" id="KI546053">
    <property type="protein sequence ID" value="EST47027.1"/>
    <property type="molecule type" value="Genomic_DNA"/>
</dbReference>
<protein>
    <submittedName>
        <fullName evidence="1">Uncharacterized protein</fullName>
    </submittedName>
</protein>
<reference evidence="2" key="2">
    <citation type="submission" date="2020-12" db="EMBL/GenBank/DDBJ databases">
        <title>New Spironucleus salmonicida genome in near-complete chromosomes.</title>
        <authorList>
            <person name="Xu F."/>
            <person name="Kurt Z."/>
            <person name="Jimenez-Gonzalez A."/>
            <person name="Astvaldsson A."/>
            <person name="Andersson J.O."/>
            <person name="Svard S.G."/>
        </authorList>
    </citation>
    <scope>NUCLEOTIDE SEQUENCE</scope>
    <source>
        <strain evidence="2">ATCC 50377</strain>
    </source>
</reference>